<gene>
    <name evidence="1" type="ORF">CDO52_12820</name>
</gene>
<name>A0A223S635_9ACTN</name>
<organism evidence="1 2">
    <name type="scientific">Nocardiopsis gilva YIM 90087</name>
    <dbReference type="NCBI Taxonomy" id="1235441"/>
    <lineage>
        <taxon>Bacteria</taxon>
        <taxon>Bacillati</taxon>
        <taxon>Actinomycetota</taxon>
        <taxon>Actinomycetes</taxon>
        <taxon>Streptosporangiales</taxon>
        <taxon>Nocardiopsidaceae</taxon>
        <taxon>Nocardiopsis</taxon>
    </lineage>
</organism>
<dbReference type="KEGG" id="ngv:CDO52_12820"/>
<accession>A0A223S635</accession>
<sequence>MDTDHTPRVPDYDWLDNDTLMVRGTSTEEIRHRVDAAVAELRDDEITVEAGDYAPQDLVATPCPGRCDCDGVHYEADAPGLRGARFRGRIMPIGLRAR</sequence>
<evidence type="ECO:0000313" key="1">
    <source>
        <dbReference type="EMBL" id="ASU83552.1"/>
    </source>
</evidence>
<keyword evidence="2" id="KW-1185">Reference proteome</keyword>
<evidence type="ECO:0000313" key="2">
    <source>
        <dbReference type="Proteomes" id="UP000215005"/>
    </source>
</evidence>
<proteinExistence type="predicted"/>
<dbReference type="RefSeq" id="WP_017616843.1">
    <property type="nucleotide sequence ID" value="NZ_ANBG01000025.1"/>
</dbReference>
<dbReference type="AlphaFoldDB" id="A0A223S635"/>
<dbReference type="Proteomes" id="UP000215005">
    <property type="component" value="Chromosome"/>
</dbReference>
<reference evidence="1 2" key="1">
    <citation type="submission" date="2017-08" db="EMBL/GenBank/DDBJ databases">
        <title>The complete genome sequence of Nocardiopsis gilva YIM 90087.</title>
        <authorList>
            <person name="Yin M."/>
            <person name="Tang S."/>
        </authorList>
    </citation>
    <scope>NUCLEOTIDE SEQUENCE [LARGE SCALE GENOMIC DNA]</scope>
    <source>
        <strain evidence="1 2">YIM 90087</strain>
    </source>
</reference>
<protein>
    <submittedName>
        <fullName evidence="1">Uncharacterized protein</fullName>
    </submittedName>
</protein>
<dbReference type="EMBL" id="CP022753">
    <property type="protein sequence ID" value="ASU83552.1"/>
    <property type="molecule type" value="Genomic_DNA"/>
</dbReference>